<evidence type="ECO:0000313" key="1">
    <source>
        <dbReference type="EMBL" id="KIZ47883.1"/>
    </source>
</evidence>
<dbReference type="InterPro" id="IPR028082">
    <property type="entry name" value="Peripla_BP_I"/>
</dbReference>
<comment type="caution">
    <text evidence="1">The sequence shown here is derived from an EMBL/GenBank/DDBJ whole genome shotgun (WGS) entry which is preliminary data.</text>
</comment>
<dbReference type="EMBL" id="JXXE01000034">
    <property type="protein sequence ID" value="KIZ47883.1"/>
    <property type="molecule type" value="Genomic_DNA"/>
</dbReference>
<evidence type="ECO:0000313" key="2">
    <source>
        <dbReference type="Proteomes" id="UP000032515"/>
    </source>
</evidence>
<dbReference type="GO" id="GO:0033218">
    <property type="term" value="F:amide binding"/>
    <property type="evidence" value="ECO:0007669"/>
    <property type="project" value="InterPro"/>
</dbReference>
<dbReference type="CDD" id="cd06357">
    <property type="entry name" value="PBP1_AmiC"/>
    <property type="match status" value="1"/>
</dbReference>
<proteinExistence type="predicted"/>
<protein>
    <submittedName>
        <fullName evidence="1">Amino acid ABC transporter substrate-binding protein</fullName>
    </submittedName>
</protein>
<dbReference type="Pfam" id="PF13433">
    <property type="entry name" value="Peripla_BP_5"/>
    <property type="match status" value="1"/>
</dbReference>
<dbReference type="AlphaFoldDB" id="A0A0D7F498"/>
<name>A0A0D7F498_RHOPL</name>
<sequence length="388" mass="42540">MVSNTTSGSDPWRVGVLFSRSGLMAVTQTEHFLGTALAIQEINQAGGVLGREIEVVAYDPESDPATYRRLADRLLTEDGISVIFGCSTSAERKAVLPAIERRNGLLWYPSLYEGFEYSPNVIYTGASPNQNSFPLAEYLVRNHGRRVFMAGTDYIYPRESNRIMRDLIESYGGEIVDEIYVPMGASEASLRDLVARIKQQTPDVVFSTVVGRAAQGFYQFYREAGLDPATLPIASLTMAEGEVQEIGAALCEGHITAATYFASLPGATNRKFIDDFRRAFGVDRPVSMWSAGAYAQVRLFAMALARAGTLDTQRLVEAALGLSFEAPEGNIHIDPDNNHTWLTPRIGRVRLDGGFDVIWQAKAAVKPDPYLAVSPLGARWIGDEVRAS</sequence>
<organism evidence="1 2">
    <name type="scientific">Rhodopseudomonas palustris</name>
    <dbReference type="NCBI Taxonomy" id="1076"/>
    <lineage>
        <taxon>Bacteria</taxon>
        <taxon>Pseudomonadati</taxon>
        <taxon>Pseudomonadota</taxon>
        <taxon>Alphaproteobacteria</taxon>
        <taxon>Hyphomicrobiales</taxon>
        <taxon>Nitrobacteraceae</taxon>
        <taxon>Rhodopseudomonas</taxon>
    </lineage>
</organism>
<dbReference type="Gene3D" id="3.40.50.2300">
    <property type="match status" value="2"/>
</dbReference>
<gene>
    <name evidence="1" type="ORF">OO17_01950</name>
</gene>
<dbReference type="Proteomes" id="UP000032515">
    <property type="component" value="Unassembled WGS sequence"/>
</dbReference>
<accession>A0A0D7F498</accession>
<dbReference type="PANTHER" id="PTHR47628">
    <property type="match status" value="1"/>
</dbReference>
<reference evidence="1 2" key="1">
    <citation type="submission" date="2014-11" db="EMBL/GenBank/DDBJ databases">
        <title>Genomics and ecophysiology of heterotrophic nitrogen fixing bacteria isolated from estuarine surface water.</title>
        <authorList>
            <person name="Bentzon-Tilia M."/>
            <person name="Severin I."/>
            <person name="Hansen L.H."/>
            <person name="Riemann L."/>
        </authorList>
    </citation>
    <scope>NUCLEOTIDE SEQUENCE [LARGE SCALE GENOMIC DNA]</scope>
    <source>
        <strain evidence="1 2">BAL398</strain>
    </source>
</reference>
<dbReference type="InterPro" id="IPR039570">
    <property type="entry name" value="AmiC_PBP1"/>
</dbReference>
<dbReference type="PATRIC" id="fig|1076.23.peg.4432"/>
<dbReference type="SUPFAM" id="SSF53822">
    <property type="entry name" value="Periplasmic binding protein-like I"/>
    <property type="match status" value="1"/>
</dbReference>
<dbReference type="PANTHER" id="PTHR47628:SF1">
    <property type="entry name" value="ALIPHATIC AMIDASE EXPRESSION-REGULATING PROTEIN"/>
    <property type="match status" value="1"/>
</dbReference>